<name>A0ABS4JB41_9BACL</name>
<keyword evidence="11 12" id="KW-0472">Membrane</keyword>
<dbReference type="PRINTS" id="PR00344">
    <property type="entry name" value="BCTRLSENSOR"/>
</dbReference>
<feature type="domain" description="HAMP" evidence="14">
    <location>
        <begin position="187"/>
        <end position="234"/>
    </location>
</feature>
<dbReference type="InterPro" id="IPR050736">
    <property type="entry name" value="Sensor_HK_Regulatory"/>
</dbReference>
<dbReference type="CDD" id="cd00082">
    <property type="entry name" value="HisKA"/>
    <property type="match status" value="1"/>
</dbReference>
<accession>A0ABS4JB41</accession>
<dbReference type="InterPro" id="IPR004358">
    <property type="entry name" value="Sig_transdc_His_kin-like_C"/>
</dbReference>
<dbReference type="SMART" id="SM00304">
    <property type="entry name" value="HAMP"/>
    <property type="match status" value="1"/>
</dbReference>
<dbReference type="InterPro" id="IPR003661">
    <property type="entry name" value="HisK_dim/P_dom"/>
</dbReference>
<evidence type="ECO:0000256" key="6">
    <source>
        <dbReference type="ARBA" id="ARBA00022679"/>
    </source>
</evidence>
<keyword evidence="5" id="KW-0597">Phosphoprotein</keyword>
<proteinExistence type="predicted"/>
<dbReference type="SMART" id="SM00388">
    <property type="entry name" value="HisKA"/>
    <property type="match status" value="1"/>
</dbReference>
<dbReference type="Pfam" id="PF02518">
    <property type="entry name" value="HATPase_c"/>
    <property type="match status" value="1"/>
</dbReference>
<evidence type="ECO:0000256" key="7">
    <source>
        <dbReference type="ARBA" id="ARBA00022741"/>
    </source>
</evidence>
<evidence type="ECO:0000256" key="12">
    <source>
        <dbReference type="SAM" id="Phobius"/>
    </source>
</evidence>
<keyword evidence="8 15" id="KW-0418">Kinase</keyword>
<dbReference type="SUPFAM" id="SSF55874">
    <property type="entry name" value="ATPase domain of HSP90 chaperone/DNA topoisomerase II/histidine kinase"/>
    <property type="match status" value="1"/>
</dbReference>
<sequence>MKTWRLIRGVSLVLFSMFICWSVAFLIVSLLSDNYSKQNTWNKMLERGQTVEALNKSSGGNTDTLMKQISQLDHDHLALFEQGGRVRYYGTQPEKFTEELDQADVDSVLAGEIVKKKPWQHPLEAGLAITGQLVQWDGQTYALFLMKRTPSIFAGYWKLTLTHVLAFVIILICGALLGPRQKQVHLLKSMVDAMRRMAKGDFNVNLETHPRFREFGVLVEGLNHMAVELSQMEKMRQEFISNVSHEIQSPLTSISGFSRALQNESLTFDERLHYLGIIETESFRLSKLSDNLLKLTSLESAHHPFEAKTYRLDKQLRNIVLACEPQWQDKEIDMDIHLDELSLVADEDLMSQVWINLINNSIKFTPHKGTIGIHLQLRDKVAEVRIWDTGTGISKEDQNHIFERFYKADKSRNRKNSGSGLGLSIVSKILDIHHASIRVESELGHGATFIIHLPLTRPEAVPL</sequence>
<dbReference type="Pfam" id="PF00672">
    <property type="entry name" value="HAMP"/>
    <property type="match status" value="1"/>
</dbReference>
<feature type="transmembrane region" description="Helical" evidence="12">
    <location>
        <begin position="156"/>
        <end position="178"/>
    </location>
</feature>
<reference evidence="15 16" key="1">
    <citation type="submission" date="2021-03" db="EMBL/GenBank/DDBJ databases">
        <title>Genomic Encyclopedia of Type Strains, Phase IV (KMG-IV): sequencing the most valuable type-strain genomes for metagenomic binning, comparative biology and taxonomic classification.</title>
        <authorList>
            <person name="Goeker M."/>
        </authorList>
    </citation>
    <scope>NUCLEOTIDE SEQUENCE [LARGE SCALE GENOMIC DNA]</scope>
    <source>
        <strain evidence="15 16">DSM 26048</strain>
    </source>
</reference>
<comment type="caution">
    <text evidence="15">The sequence shown here is derived from an EMBL/GenBank/DDBJ whole genome shotgun (WGS) entry which is preliminary data.</text>
</comment>
<dbReference type="InterPro" id="IPR036097">
    <property type="entry name" value="HisK_dim/P_sf"/>
</dbReference>
<gene>
    <name evidence="15" type="ORF">J2Z66_008752</name>
</gene>
<evidence type="ECO:0000256" key="9">
    <source>
        <dbReference type="ARBA" id="ARBA00022840"/>
    </source>
</evidence>
<dbReference type="CDD" id="cd06225">
    <property type="entry name" value="HAMP"/>
    <property type="match status" value="1"/>
</dbReference>
<dbReference type="InterPro" id="IPR003660">
    <property type="entry name" value="HAMP_dom"/>
</dbReference>
<keyword evidence="7" id="KW-0547">Nucleotide-binding</keyword>
<dbReference type="Proteomes" id="UP001519287">
    <property type="component" value="Unassembled WGS sequence"/>
</dbReference>
<feature type="domain" description="Histidine kinase" evidence="13">
    <location>
        <begin position="242"/>
        <end position="457"/>
    </location>
</feature>
<dbReference type="InterPro" id="IPR036890">
    <property type="entry name" value="HATPase_C_sf"/>
</dbReference>
<dbReference type="RefSeq" id="WP_245376249.1">
    <property type="nucleotide sequence ID" value="NZ_JAGGLB010000069.1"/>
</dbReference>
<dbReference type="InterPro" id="IPR005467">
    <property type="entry name" value="His_kinase_dom"/>
</dbReference>
<keyword evidence="16" id="KW-1185">Reference proteome</keyword>
<dbReference type="Gene3D" id="1.10.287.130">
    <property type="match status" value="1"/>
</dbReference>
<keyword evidence="4" id="KW-1003">Cell membrane</keyword>
<evidence type="ECO:0000256" key="10">
    <source>
        <dbReference type="ARBA" id="ARBA00023012"/>
    </source>
</evidence>
<dbReference type="Gene3D" id="6.10.340.10">
    <property type="match status" value="1"/>
</dbReference>
<dbReference type="SUPFAM" id="SSF47384">
    <property type="entry name" value="Homodimeric domain of signal transducing histidine kinase"/>
    <property type="match status" value="1"/>
</dbReference>
<evidence type="ECO:0000256" key="3">
    <source>
        <dbReference type="ARBA" id="ARBA00012438"/>
    </source>
</evidence>
<dbReference type="InterPro" id="IPR003594">
    <property type="entry name" value="HATPase_dom"/>
</dbReference>
<dbReference type="EMBL" id="JAGGLB010000069">
    <property type="protein sequence ID" value="MBP1997074.1"/>
    <property type="molecule type" value="Genomic_DNA"/>
</dbReference>
<evidence type="ECO:0000256" key="8">
    <source>
        <dbReference type="ARBA" id="ARBA00022777"/>
    </source>
</evidence>
<evidence type="ECO:0000256" key="5">
    <source>
        <dbReference type="ARBA" id="ARBA00022553"/>
    </source>
</evidence>
<feature type="transmembrane region" description="Helical" evidence="12">
    <location>
        <begin position="12"/>
        <end position="31"/>
    </location>
</feature>
<keyword evidence="10" id="KW-0902">Two-component regulatory system</keyword>
<dbReference type="PROSITE" id="PS50885">
    <property type="entry name" value="HAMP"/>
    <property type="match status" value="1"/>
</dbReference>
<evidence type="ECO:0000256" key="2">
    <source>
        <dbReference type="ARBA" id="ARBA00004651"/>
    </source>
</evidence>
<dbReference type="SMART" id="SM00387">
    <property type="entry name" value="HATPase_c"/>
    <property type="match status" value="1"/>
</dbReference>
<evidence type="ECO:0000259" key="13">
    <source>
        <dbReference type="PROSITE" id="PS50109"/>
    </source>
</evidence>
<dbReference type="CDD" id="cd00075">
    <property type="entry name" value="HATPase"/>
    <property type="match status" value="1"/>
</dbReference>
<comment type="catalytic activity">
    <reaction evidence="1">
        <text>ATP + protein L-histidine = ADP + protein N-phospho-L-histidine.</text>
        <dbReference type="EC" id="2.7.13.3"/>
    </reaction>
</comment>
<dbReference type="Pfam" id="PF00512">
    <property type="entry name" value="HisKA"/>
    <property type="match status" value="1"/>
</dbReference>
<dbReference type="EC" id="2.7.13.3" evidence="3"/>
<keyword evidence="12" id="KW-1133">Transmembrane helix</keyword>
<dbReference type="GO" id="GO:0016301">
    <property type="term" value="F:kinase activity"/>
    <property type="evidence" value="ECO:0007669"/>
    <property type="project" value="UniProtKB-KW"/>
</dbReference>
<protein>
    <recommendedName>
        <fullName evidence="3">histidine kinase</fullName>
        <ecNumber evidence="3">2.7.13.3</ecNumber>
    </recommendedName>
</protein>
<evidence type="ECO:0000313" key="16">
    <source>
        <dbReference type="Proteomes" id="UP001519287"/>
    </source>
</evidence>
<dbReference type="PANTHER" id="PTHR43711:SF1">
    <property type="entry name" value="HISTIDINE KINASE 1"/>
    <property type="match status" value="1"/>
</dbReference>
<organism evidence="15 16">
    <name type="scientific">Paenibacillus eucommiae</name>
    <dbReference type="NCBI Taxonomy" id="1355755"/>
    <lineage>
        <taxon>Bacteria</taxon>
        <taxon>Bacillati</taxon>
        <taxon>Bacillota</taxon>
        <taxon>Bacilli</taxon>
        <taxon>Bacillales</taxon>
        <taxon>Paenibacillaceae</taxon>
        <taxon>Paenibacillus</taxon>
    </lineage>
</organism>
<evidence type="ECO:0000256" key="1">
    <source>
        <dbReference type="ARBA" id="ARBA00000085"/>
    </source>
</evidence>
<dbReference type="PROSITE" id="PS50109">
    <property type="entry name" value="HIS_KIN"/>
    <property type="match status" value="1"/>
</dbReference>
<dbReference type="SUPFAM" id="SSF158472">
    <property type="entry name" value="HAMP domain-like"/>
    <property type="match status" value="1"/>
</dbReference>
<comment type="subcellular location">
    <subcellularLocation>
        <location evidence="2">Cell membrane</location>
        <topology evidence="2">Multi-pass membrane protein</topology>
    </subcellularLocation>
</comment>
<evidence type="ECO:0000256" key="11">
    <source>
        <dbReference type="ARBA" id="ARBA00023136"/>
    </source>
</evidence>
<evidence type="ECO:0000256" key="4">
    <source>
        <dbReference type="ARBA" id="ARBA00022475"/>
    </source>
</evidence>
<keyword evidence="9" id="KW-0067">ATP-binding</keyword>
<keyword evidence="6" id="KW-0808">Transferase</keyword>
<keyword evidence="12" id="KW-0812">Transmembrane</keyword>
<evidence type="ECO:0000313" key="15">
    <source>
        <dbReference type="EMBL" id="MBP1997074.1"/>
    </source>
</evidence>
<evidence type="ECO:0000259" key="14">
    <source>
        <dbReference type="PROSITE" id="PS50885"/>
    </source>
</evidence>
<dbReference type="PANTHER" id="PTHR43711">
    <property type="entry name" value="TWO-COMPONENT HISTIDINE KINASE"/>
    <property type="match status" value="1"/>
</dbReference>
<dbReference type="Gene3D" id="3.30.565.10">
    <property type="entry name" value="Histidine kinase-like ATPase, C-terminal domain"/>
    <property type="match status" value="1"/>
</dbReference>